<proteinExistence type="predicted"/>
<dbReference type="EMBL" id="MEYS01000001">
    <property type="protein sequence ID" value="OGD34675.1"/>
    <property type="molecule type" value="Genomic_DNA"/>
</dbReference>
<protein>
    <submittedName>
        <fullName evidence="1">Uncharacterized protein</fullName>
    </submittedName>
</protein>
<sequence length="93" mass="10730">MGLFGPTPPPRVTPEEFKNKVVSQLYVHGFSQKERNEVEELFAGDMYEDKEVDIGIDAGELARKIEWLKTNMDKHILSEEKIAALEAVFRQYM</sequence>
<evidence type="ECO:0000313" key="2">
    <source>
        <dbReference type="Proteomes" id="UP000176650"/>
    </source>
</evidence>
<organism evidence="1 2">
    <name type="scientific">Candidatus Azambacteria bacterium RIFCSPLOWO2_01_FULL_46_25</name>
    <dbReference type="NCBI Taxonomy" id="1797298"/>
    <lineage>
        <taxon>Bacteria</taxon>
        <taxon>Candidatus Azamiibacteriota</taxon>
    </lineage>
</organism>
<dbReference type="AlphaFoldDB" id="A0A1F5BVP1"/>
<accession>A0A1F5BVP1</accession>
<comment type="caution">
    <text evidence="1">The sequence shown here is derived from an EMBL/GenBank/DDBJ whole genome shotgun (WGS) entry which is preliminary data.</text>
</comment>
<evidence type="ECO:0000313" key="1">
    <source>
        <dbReference type="EMBL" id="OGD34675.1"/>
    </source>
</evidence>
<gene>
    <name evidence="1" type="ORF">A2988_04210</name>
</gene>
<name>A0A1F5BVP1_9BACT</name>
<dbReference type="STRING" id="1797298.A2988_04210"/>
<dbReference type="Proteomes" id="UP000176650">
    <property type="component" value="Unassembled WGS sequence"/>
</dbReference>
<reference evidence="1 2" key="1">
    <citation type="journal article" date="2016" name="Nat. Commun.">
        <title>Thousands of microbial genomes shed light on interconnected biogeochemical processes in an aquifer system.</title>
        <authorList>
            <person name="Anantharaman K."/>
            <person name="Brown C.T."/>
            <person name="Hug L.A."/>
            <person name="Sharon I."/>
            <person name="Castelle C.J."/>
            <person name="Probst A.J."/>
            <person name="Thomas B.C."/>
            <person name="Singh A."/>
            <person name="Wilkins M.J."/>
            <person name="Karaoz U."/>
            <person name="Brodie E.L."/>
            <person name="Williams K.H."/>
            <person name="Hubbard S.S."/>
            <person name="Banfield J.F."/>
        </authorList>
    </citation>
    <scope>NUCLEOTIDE SEQUENCE [LARGE SCALE GENOMIC DNA]</scope>
</reference>